<dbReference type="AlphaFoldDB" id="A0A9X2BN00"/>
<proteinExistence type="inferred from homology"/>
<dbReference type="SUPFAM" id="SSF51011">
    <property type="entry name" value="Glycosyl hydrolase domain"/>
    <property type="match status" value="1"/>
</dbReference>
<feature type="domain" description="Glycosyl hydrolase family 30 beta sandwich" evidence="6">
    <location>
        <begin position="383"/>
        <end position="443"/>
    </location>
</feature>
<comment type="caution">
    <text evidence="7">The sequence shown here is derived from an EMBL/GenBank/DDBJ whole genome shotgun (WGS) entry which is preliminary data.</text>
</comment>
<evidence type="ECO:0000313" key="7">
    <source>
        <dbReference type="EMBL" id="MCK8485732.1"/>
    </source>
</evidence>
<feature type="domain" description="Glycosyl hydrolase family 30 TIM-barrel" evidence="5">
    <location>
        <begin position="48"/>
        <end position="380"/>
    </location>
</feature>
<evidence type="ECO:0000313" key="8">
    <source>
        <dbReference type="Proteomes" id="UP001139534"/>
    </source>
</evidence>
<evidence type="ECO:0000256" key="2">
    <source>
        <dbReference type="ARBA" id="ARBA00022729"/>
    </source>
</evidence>
<comment type="similarity">
    <text evidence="1 4">Belongs to the glycosyl hydrolase 30 family.</text>
</comment>
<dbReference type="InterPro" id="IPR033453">
    <property type="entry name" value="Glyco_hydro_30_TIM-barrel"/>
</dbReference>
<evidence type="ECO:0000256" key="3">
    <source>
        <dbReference type="ARBA" id="ARBA00022801"/>
    </source>
</evidence>
<accession>A0A9X2BN00</accession>
<dbReference type="PANTHER" id="PTHR11069:SF23">
    <property type="entry name" value="LYSOSOMAL ACID GLUCOSYLCERAMIDASE"/>
    <property type="match status" value="1"/>
</dbReference>
<dbReference type="RefSeq" id="WP_248549983.1">
    <property type="nucleotide sequence ID" value="NZ_JALPRK010000001.1"/>
</dbReference>
<dbReference type="InterPro" id="IPR033452">
    <property type="entry name" value="GH30_C"/>
</dbReference>
<name>A0A9X2BN00_9BACL</name>
<dbReference type="PANTHER" id="PTHR11069">
    <property type="entry name" value="GLUCOSYLCERAMIDASE"/>
    <property type="match status" value="1"/>
</dbReference>
<keyword evidence="2" id="KW-0732">Signal</keyword>
<dbReference type="Gene3D" id="2.60.40.1180">
    <property type="entry name" value="Golgi alpha-mannosidase II"/>
    <property type="match status" value="1"/>
</dbReference>
<dbReference type="Gene3D" id="3.20.20.80">
    <property type="entry name" value="Glycosidases"/>
    <property type="match status" value="1"/>
</dbReference>
<dbReference type="InterPro" id="IPR001139">
    <property type="entry name" value="Glyco_hydro_30"/>
</dbReference>
<keyword evidence="4" id="KW-0326">Glycosidase</keyword>
<dbReference type="SUPFAM" id="SSF51445">
    <property type="entry name" value="(Trans)glycosidases"/>
    <property type="match status" value="1"/>
</dbReference>
<dbReference type="Pfam" id="PF17189">
    <property type="entry name" value="Glyco_hydro_30C"/>
    <property type="match status" value="1"/>
</dbReference>
<dbReference type="GO" id="GO:0006680">
    <property type="term" value="P:glucosylceramide catabolic process"/>
    <property type="evidence" value="ECO:0007669"/>
    <property type="project" value="TreeGrafter"/>
</dbReference>
<organism evidence="7 8">
    <name type="scientific">Paenibacillus mellifer</name>
    <dbReference type="NCBI Taxonomy" id="2937794"/>
    <lineage>
        <taxon>Bacteria</taxon>
        <taxon>Bacillati</taxon>
        <taxon>Bacillota</taxon>
        <taxon>Bacilli</taxon>
        <taxon>Bacillales</taxon>
        <taxon>Paenibacillaceae</taxon>
        <taxon>Paenibacillus</taxon>
    </lineage>
</organism>
<dbReference type="GO" id="GO:0004348">
    <property type="term" value="F:glucosylceramidase activity"/>
    <property type="evidence" value="ECO:0007669"/>
    <property type="project" value="InterPro"/>
</dbReference>
<evidence type="ECO:0000259" key="6">
    <source>
        <dbReference type="Pfam" id="PF17189"/>
    </source>
</evidence>
<evidence type="ECO:0000256" key="4">
    <source>
        <dbReference type="RuleBase" id="RU361188"/>
    </source>
</evidence>
<sequence length="447" mass="50052">MAKWLKVLTSRDSADRLQPQGELTTQSGAVAGAGRKLKVLPKQTFQTVMGFGGAFTEATAYTLSRISPEKRDEVIRRYFDPQEGLGYTLGRVHIHSCDFALENYTYIEDGDVELKTFDISRDHKWVIPLIHDAAKTAGKDITMLASPWSPPAWMKTNGDMNHGGQLKPEYREAWSQYYTKFIKSYREAGIPIWGISVQNEPAAVQTWDSCIYSGEEERDFVRDHLGPTMHQEGLADVNILIWDHNRDIMIERASAVLSDPEAAKYVWGTGFHWYVCEAFENVGKVHELFPDKHLLFTEGCQEGGVKLGEWFTGERYGRNIIGDLNNWNEGFLDWNLVLDETGGPNHVGNLCDAPIIADTKADTILYNSSYYYIGHFSKYIQPGAVRIGLDTEVPSLLATAFRNLDGSVAVVVQNESEEAQPFALELGEEAASETLPAHSIATYIIQA</sequence>
<dbReference type="EMBL" id="JALPRK010000001">
    <property type="protein sequence ID" value="MCK8485732.1"/>
    <property type="molecule type" value="Genomic_DNA"/>
</dbReference>
<keyword evidence="8" id="KW-1185">Reference proteome</keyword>
<dbReference type="Pfam" id="PF02055">
    <property type="entry name" value="Glyco_hydro_30"/>
    <property type="match status" value="1"/>
</dbReference>
<evidence type="ECO:0000259" key="5">
    <source>
        <dbReference type="Pfam" id="PF02055"/>
    </source>
</evidence>
<dbReference type="InterPro" id="IPR013780">
    <property type="entry name" value="Glyco_hydro_b"/>
</dbReference>
<dbReference type="PRINTS" id="PR00843">
    <property type="entry name" value="GLHYDRLASE30"/>
</dbReference>
<dbReference type="Proteomes" id="UP001139534">
    <property type="component" value="Unassembled WGS sequence"/>
</dbReference>
<protein>
    <submittedName>
        <fullName evidence="7">Glucosylceramidase</fullName>
    </submittedName>
</protein>
<evidence type="ECO:0000256" key="1">
    <source>
        <dbReference type="ARBA" id="ARBA00005382"/>
    </source>
</evidence>
<keyword evidence="3 4" id="KW-0378">Hydrolase</keyword>
<reference evidence="7" key="1">
    <citation type="submission" date="2022-04" db="EMBL/GenBank/DDBJ databases">
        <authorList>
            <person name="Seo M.-J."/>
        </authorList>
    </citation>
    <scope>NUCLEOTIDE SEQUENCE</scope>
    <source>
        <strain evidence="7">MBLB2552</strain>
    </source>
</reference>
<dbReference type="InterPro" id="IPR017853">
    <property type="entry name" value="GH"/>
</dbReference>
<gene>
    <name evidence="7" type="ORF">M0651_00920</name>
</gene>
<dbReference type="GO" id="GO:0016020">
    <property type="term" value="C:membrane"/>
    <property type="evidence" value="ECO:0007669"/>
    <property type="project" value="GOC"/>
</dbReference>